<dbReference type="EMBL" id="CP017675">
    <property type="protein sequence ID" value="APB32528.1"/>
    <property type="molecule type" value="Genomic_DNA"/>
</dbReference>
<organism evidence="1 2">
    <name type="scientific">Gloeomargarita lithophora Alchichica-D10</name>
    <dbReference type="NCBI Taxonomy" id="1188229"/>
    <lineage>
        <taxon>Bacteria</taxon>
        <taxon>Bacillati</taxon>
        <taxon>Cyanobacteriota</taxon>
        <taxon>Cyanophyceae</taxon>
        <taxon>Gloeomargaritales</taxon>
        <taxon>Gloeomargaritaceae</taxon>
        <taxon>Gloeomargarita</taxon>
    </lineage>
</organism>
<evidence type="ECO:0000313" key="2">
    <source>
        <dbReference type="Proteomes" id="UP000180235"/>
    </source>
</evidence>
<keyword evidence="2" id="KW-1185">Reference proteome</keyword>
<name>A0A1J0A9B1_9CYAN</name>
<dbReference type="STRING" id="1188229.GlitD10_0227"/>
<protein>
    <submittedName>
        <fullName evidence="1">Uncharacterized protein</fullName>
    </submittedName>
</protein>
<dbReference type="Proteomes" id="UP000180235">
    <property type="component" value="Chromosome"/>
</dbReference>
<gene>
    <name evidence="1" type="ORF">GlitD10_0227</name>
</gene>
<sequence>MAAYGDILSSPDEELIYNHIHQWVQREAPTSVLERFREFFTEMKCGNPAVVATLERLVLRPEASQRFRFILNRSCYILVNQWQNQSQHKWAISHLVDILATPTPLRGGDRGKTVGNLRRLFQAFQGTDLYLRLCQTVALLEATDEPAEDQPLACLLRRYPYLYEAQLAGAEDRQQFQEQLEIVHNLQAQVQQQFEHHLGRYVTYEYRRSLGSAKNLEPVKNPTMLANQELFTAFKLFGAKVDNGLTYQERAEQFLRENPEGQNYGQYKYNLANYLIVAIPASKDRDIFEHKLRQFMDELFPQFDTQGVNDFLMTRTCSRLLNFLVIENKKDANHKTFIDLICQLGPTKMVGLLLKIVLICKKVKGYLERLICLLFNHYADQAQGQVRWLIKVLENVKLAFSLHFGMVDLRFIRQLFA</sequence>
<dbReference type="RefSeq" id="WP_071453255.1">
    <property type="nucleotide sequence ID" value="NZ_CP017675.1"/>
</dbReference>
<accession>A0A1J0A9B1</accession>
<proteinExistence type="predicted"/>
<dbReference type="OrthoDB" id="580965at2"/>
<evidence type="ECO:0000313" key="1">
    <source>
        <dbReference type="EMBL" id="APB32528.1"/>
    </source>
</evidence>
<dbReference type="AlphaFoldDB" id="A0A1J0A9B1"/>
<reference evidence="1 2" key="1">
    <citation type="submission" date="2016-10" db="EMBL/GenBank/DDBJ databases">
        <title>Description of Gloeomargarita lithophora gen. nov., sp. nov., a thylakoid-bearing basal-branching cyanobacterium with intracellular carbonates, and proposal for Gloeomargaritales ord. nov.</title>
        <authorList>
            <person name="Moreira D."/>
            <person name="Tavera R."/>
            <person name="Benzerara K."/>
            <person name="Skouri-Panet F."/>
            <person name="Couradeau E."/>
            <person name="Gerard E."/>
            <person name="Loussert C."/>
            <person name="Novelo E."/>
            <person name="Zivanovic Y."/>
            <person name="Lopez-Garcia P."/>
        </authorList>
    </citation>
    <scope>NUCLEOTIDE SEQUENCE [LARGE SCALE GENOMIC DNA]</scope>
    <source>
        <strain evidence="1 2">D10</strain>
    </source>
</reference>
<dbReference type="KEGG" id="glt:GlitD10_0227"/>